<dbReference type="Proteomes" id="UP000430692">
    <property type="component" value="Unassembled WGS sequence"/>
</dbReference>
<proteinExistence type="predicted"/>
<evidence type="ECO:0000259" key="1">
    <source>
        <dbReference type="Pfam" id="PF13518"/>
    </source>
</evidence>
<evidence type="ECO:0000313" key="2">
    <source>
        <dbReference type="EMBL" id="MXQ55313.1"/>
    </source>
</evidence>
<comment type="caution">
    <text evidence="2">The sequence shown here is derived from an EMBL/GenBank/DDBJ whole genome shotgun (WGS) entry which is preliminary data.</text>
</comment>
<gene>
    <name evidence="2" type="ORF">GSM42_16640</name>
</gene>
<dbReference type="AlphaFoldDB" id="A0A6I4VWL9"/>
<feature type="domain" description="Insertion element IS150 protein InsJ-like helix-turn-helix" evidence="1">
    <location>
        <begin position="2"/>
        <end position="43"/>
    </location>
</feature>
<sequence>MYLEQEKSYRAVANELGIRKESQVKDWMKKYQNKESFVDKRGGFPKRATHSWVDRVQFKG</sequence>
<name>A0A6I4VWL9_9BACL</name>
<evidence type="ECO:0000313" key="3">
    <source>
        <dbReference type="Proteomes" id="UP000430692"/>
    </source>
</evidence>
<dbReference type="Pfam" id="PF13518">
    <property type="entry name" value="HTH_28"/>
    <property type="match status" value="1"/>
</dbReference>
<keyword evidence="3" id="KW-1185">Reference proteome</keyword>
<reference evidence="2 3" key="1">
    <citation type="submission" date="2019-12" db="EMBL/GenBank/DDBJ databases">
        <title>Whole-genome analyses of novel actinobacteria.</title>
        <authorList>
            <person name="Sahin N."/>
            <person name="Saygin H."/>
        </authorList>
    </citation>
    <scope>NUCLEOTIDE SEQUENCE [LARGE SCALE GENOMIC DNA]</scope>
    <source>
        <strain evidence="2 3">KC615</strain>
    </source>
</reference>
<dbReference type="EMBL" id="WUUL01000013">
    <property type="protein sequence ID" value="MXQ55313.1"/>
    <property type="molecule type" value="Genomic_DNA"/>
</dbReference>
<protein>
    <submittedName>
        <fullName evidence="2">Helix-turn-helix domain-containing protein</fullName>
    </submittedName>
</protein>
<organism evidence="2 3">
    <name type="scientific">Shimazuella alba</name>
    <dbReference type="NCBI Taxonomy" id="2690964"/>
    <lineage>
        <taxon>Bacteria</taxon>
        <taxon>Bacillati</taxon>
        <taxon>Bacillota</taxon>
        <taxon>Bacilli</taxon>
        <taxon>Bacillales</taxon>
        <taxon>Thermoactinomycetaceae</taxon>
        <taxon>Shimazuella</taxon>
    </lineage>
</organism>
<dbReference type="RefSeq" id="WP_160802664.1">
    <property type="nucleotide sequence ID" value="NZ_WUUL01000013.1"/>
</dbReference>
<dbReference type="InterPro" id="IPR055247">
    <property type="entry name" value="InsJ-like_HTH"/>
</dbReference>
<accession>A0A6I4VWL9</accession>